<dbReference type="Gene3D" id="1.20.58.1100">
    <property type="match status" value="1"/>
</dbReference>
<evidence type="ECO:0000259" key="10">
    <source>
        <dbReference type="PROSITE" id="PS51258"/>
    </source>
</evidence>
<dbReference type="GO" id="GO:0099503">
    <property type="term" value="C:secretory vesicle"/>
    <property type="evidence" value="ECO:0007669"/>
    <property type="project" value="TreeGrafter"/>
</dbReference>
<dbReference type="Gene3D" id="2.60.40.150">
    <property type="entry name" value="C2 domain"/>
    <property type="match status" value="2"/>
</dbReference>
<dbReference type="PANTHER" id="PTHR45999">
    <property type="entry name" value="UNC-13-4A, ISOFORM B"/>
    <property type="match status" value="1"/>
</dbReference>
<evidence type="ECO:0000256" key="7">
    <source>
        <dbReference type="ARBA" id="ARBA00022753"/>
    </source>
</evidence>
<evidence type="ECO:0000256" key="5">
    <source>
        <dbReference type="ARBA" id="ARBA00022483"/>
    </source>
</evidence>
<dbReference type="PROSITE" id="PS51259">
    <property type="entry name" value="MHD2"/>
    <property type="match status" value="1"/>
</dbReference>
<evidence type="ECO:0000256" key="8">
    <source>
        <dbReference type="SAM" id="MobiDB-lite"/>
    </source>
</evidence>
<organism evidence="12 13">
    <name type="scientific">Amblyomma americanum</name>
    <name type="common">Lone star tick</name>
    <dbReference type="NCBI Taxonomy" id="6943"/>
    <lineage>
        <taxon>Eukaryota</taxon>
        <taxon>Metazoa</taxon>
        <taxon>Ecdysozoa</taxon>
        <taxon>Arthropoda</taxon>
        <taxon>Chelicerata</taxon>
        <taxon>Arachnida</taxon>
        <taxon>Acari</taxon>
        <taxon>Parasitiformes</taxon>
        <taxon>Ixodida</taxon>
        <taxon>Ixodoidea</taxon>
        <taxon>Ixodidae</taxon>
        <taxon>Amblyomminae</taxon>
        <taxon>Amblyomma</taxon>
    </lineage>
</organism>
<proteinExistence type="inferred from homology"/>
<dbReference type="InterPro" id="IPR010439">
    <property type="entry name" value="MUN_dom"/>
</dbReference>
<dbReference type="CDD" id="cd04009">
    <property type="entry name" value="C2B_Munc13-like"/>
    <property type="match status" value="1"/>
</dbReference>
<evidence type="ECO:0000259" key="9">
    <source>
        <dbReference type="PROSITE" id="PS50004"/>
    </source>
</evidence>
<dbReference type="InterPro" id="IPR014770">
    <property type="entry name" value="Munc13_1"/>
</dbReference>
<dbReference type="PROSITE" id="PS50004">
    <property type="entry name" value="C2"/>
    <property type="match status" value="2"/>
</dbReference>
<reference evidence="12 13" key="1">
    <citation type="journal article" date="2023" name="Arcadia Sci">
        <title>De novo assembly of a long-read Amblyomma americanum tick genome.</title>
        <authorList>
            <person name="Chou S."/>
            <person name="Poskanzer K.E."/>
            <person name="Rollins M."/>
            <person name="Thuy-Boun P.S."/>
        </authorList>
    </citation>
    <scope>NUCLEOTIDE SEQUENCE [LARGE SCALE GENOMIC DNA]</scope>
    <source>
        <strain evidence="12">F_SG_1</strain>
        <tissue evidence="12">Salivary glands</tissue>
    </source>
</reference>
<keyword evidence="13" id="KW-1185">Reference proteome</keyword>
<dbReference type="EMBL" id="JARKHS020029805">
    <property type="protein sequence ID" value="KAK8762772.1"/>
    <property type="molecule type" value="Genomic_DNA"/>
</dbReference>
<comment type="similarity">
    <text evidence="4">Belongs to the unc-13 family.</text>
</comment>
<dbReference type="InterPro" id="IPR014772">
    <property type="entry name" value="Munc13_dom-2"/>
</dbReference>
<keyword evidence="6" id="KW-0963">Cytoplasm</keyword>
<evidence type="ECO:0000256" key="4">
    <source>
        <dbReference type="ARBA" id="ARBA00005823"/>
    </source>
</evidence>
<protein>
    <submittedName>
        <fullName evidence="12">Uncharacterized protein</fullName>
    </submittedName>
</protein>
<dbReference type="CDD" id="cd08676">
    <property type="entry name" value="C2A_Munc13-like"/>
    <property type="match status" value="1"/>
</dbReference>
<evidence type="ECO:0000256" key="6">
    <source>
        <dbReference type="ARBA" id="ARBA00022490"/>
    </source>
</evidence>
<comment type="caution">
    <text evidence="12">The sequence shown here is derived from an EMBL/GenBank/DDBJ whole genome shotgun (WGS) entry which is preliminary data.</text>
</comment>
<dbReference type="PROSITE" id="PS51258">
    <property type="entry name" value="MHD1"/>
    <property type="match status" value="1"/>
</dbReference>
<dbReference type="InterPro" id="IPR035892">
    <property type="entry name" value="C2_domain_sf"/>
</dbReference>
<dbReference type="Gene3D" id="1.10.357.50">
    <property type="match status" value="1"/>
</dbReference>
<dbReference type="SMART" id="SM00239">
    <property type="entry name" value="C2"/>
    <property type="match status" value="2"/>
</dbReference>
<dbReference type="SUPFAM" id="SSF49562">
    <property type="entry name" value="C2 domain (Calcium/lipid-binding domain, CaLB)"/>
    <property type="match status" value="2"/>
</dbReference>
<dbReference type="GO" id="GO:0006887">
    <property type="term" value="P:exocytosis"/>
    <property type="evidence" value="ECO:0007669"/>
    <property type="project" value="UniProtKB-KW"/>
</dbReference>
<dbReference type="Pfam" id="PF00168">
    <property type="entry name" value="C2"/>
    <property type="match status" value="3"/>
</dbReference>
<gene>
    <name evidence="12" type="ORF">V5799_025961</name>
</gene>
<dbReference type="Proteomes" id="UP001321473">
    <property type="component" value="Unassembled WGS sequence"/>
</dbReference>
<evidence type="ECO:0000313" key="12">
    <source>
        <dbReference type="EMBL" id="KAK8762772.1"/>
    </source>
</evidence>
<sequence>MGGRMRRLRRYCRRRCRCCYDACCACISCVYGKPQDDADKEKPIPTETELGIAHQEYQINKKEWEELYVEVLYTVEHKLGCSGGVSPGELHAYAQAAFGMPADNHRRLLALAREEKPPIPVLNVTVVEAQGLEAKDPNGYSDPYCMLGIQPAGNVDPQRRRRRSSSATSGCGSDEEPPAGGRSPAGSATGSPRRSLRKLGASFKKREPRSGSLEGATVPAKFIRTTTVKPATLNPRWNERFRLDHDDESSVFDAARKLNEVTGFKGLGRYFKQIAQSARSSPADTVDDFLGCVNVPLEDIPSSGVDRWFPLQGRSNRSTIQGQIRLKLSLGTREDRGLAASIDDNWKEVVEHQELLWIFIEHELRHLECPTYEWAGDLPAPSLTILQQHAIQGDLTELQQAICRWVMYSRKHMGVSLDYALLLQLLDDLDRAWEDSDRPLSRDEDPNEDIPLRERLVIQADVKEDTSPMISKKEEACLAESFNVFIDYCLELLQKHRDLFPMSHVEAEHKLVHLLKCLALIYKMKAFQWCCPFRNQLSVEITNTLKKGCADWFRCTHAIHQPLVLTEQTVLASLTELTNALNADLHKGIKYYNPVFETYVGVNYTAVVYKQLEKLLRERVARKLCPEAGAELPAKVQEVCGQVNAIDSAAQDLSQEHISMGAALFELYMALQEFVRFREHIPQEDWAQLTMQNYHLWFADSVQGWFAVAKVKARQRIRKALELDRIKCIDSYVQHSTSAVDTTTCFGQIKQFWRQLAWPDLKGSYPFVFKILEAVCDGAMFYANLCHQKLLNAGYYDEEGQFDVSEEVCIVINNMEYVRRALKPLHNELELEPIIAAIEQAEGDRAADKCRAAFQALLHNADEDVVHKILTIIAGLSEKMRPEIKKFLFHLAWAPERLDADSALGPLIDYLDNNLRTLYESLMKVNFYRTLEAVWRVVLQELMLTARNNLGERVGFFQRLFSSLGVLLEFFHAEDKGLSLKSLHSLPYQDLDRLLKLHKGDTADLIELYCLHRLEEQNRQIQSGAAPYGWLTVRLSYNATAESLCVDVMNARDLQPLDPNGYSDPFVILELLPRHLFPDCPQQRTRVQKKTLYPLFDESFEFSVGQERCRQAVALLSFTVMDHDMMTRNDFEGEAFFALAAVPGVEETLPIAPSQPVDLPLLQPKEKNEIMCALECRAWDKDALEFVRQQKKRKS</sequence>
<accession>A0AAQ4DJY2</accession>
<keyword evidence="7" id="KW-0967">Endosome</keyword>
<comment type="subcellular location">
    <subcellularLocation>
        <location evidence="2">Cytoplasm</location>
    </subcellularLocation>
    <subcellularLocation>
        <location evidence="3">Late endosome</location>
    </subcellularLocation>
    <subcellularLocation>
        <location evidence="1">Recycling endosome</location>
    </subcellularLocation>
</comment>
<dbReference type="InterPro" id="IPR052095">
    <property type="entry name" value="UNC-13_domain"/>
</dbReference>
<dbReference type="PANTHER" id="PTHR45999:SF4">
    <property type="entry name" value="UNC-13-4A, ISOFORM B"/>
    <property type="match status" value="1"/>
</dbReference>
<keyword evidence="5" id="KW-0268">Exocytosis</keyword>
<dbReference type="GO" id="GO:0005770">
    <property type="term" value="C:late endosome"/>
    <property type="evidence" value="ECO:0007669"/>
    <property type="project" value="UniProtKB-SubCell"/>
</dbReference>
<evidence type="ECO:0000259" key="11">
    <source>
        <dbReference type="PROSITE" id="PS51259"/>
    </source>
</evidence>
<evidence type="ECO:0000256" key="2">
    <source>
        <dbReference type="ARBA" id="ARBA00004496"/>
    </source>
</evidence>
<feature type="domain" description="C2" evidence="9">
    <location>
        <begin position="103"/>
        <end position="309"/>
    </location>
</feature>
<feature type="domain" description="C2" evidence="9">
    <location>
        <begin position="1027"/>
        <end position="1152"/>
    </location>
</feature>
<evidence type="ECO:0000256" key="3">
    <source>
        <dbReference type="ARBA" id="ARBA00004603"/>
    </source>
</evidence>
<feature type="region of interest" description="Disordered" evidence="8">
    <location>
        <begin position="143"/>
        <end position="195"/>
    </location>
</feature>
<evidence type="ECO:0000313" key="13">
    <source>
        <dbReference type="Proteomes" id="UP001321473"/>
    </source>
</evidence>
<dbReference type="GO" id="GO:0055037">
    <property type="term" value="C:recycling endosome"/>
    <property type="evidence" value="ECO:0007669"/>
    <property type="project" value="UniProtKB-SubCell"/>
</dbReference>
<dbReference type="Pfam" id="PF06292">
    <property type="entry name" value="MUN"/>
    <property type="match status" value="1"/>
</dbReference>
<dbReference type="AlphaFoldDB" id="A0AAQ4DJY2"/>
<dbReference type="InterPro" id="IPR000008">
    <property type="entry name" value="C2_dom"/>
</dbReference>
<evidence type="ECO:0000256" key="1">
    <source>
        <dbReference type="ARBA" id="ARBA00004172"/>
    </source>
</evidence>
<name>A0AAQ4DJY2_AMBAM</name>
<feature type="domain" description="MHD2" evidence="11">
    <location>
        <begin position="901"/>
        <end position="1009"/>
    </location>
</feature>
<feature type="domain" description="MHD1" evidence="10">
    <location>
        <begin position="665"/>
        <end position="786"/>
    </location>
</feature>